<dbReference type="Pfam" id="PF26215">
    <property type="entry name" value="HTH_animal"/>
    <property type="match status" value="1"/>
</dbReference>
<feature type="transmembrane region" description="Helical" evidence="1">
    <location>
        <begin position="300"/>
        <end position="322"/>
    </location>
</feature>
<dbReference type="OrthoDB" id="10034600at2759"/>
<evidence type="ECO:0000313" key="4">
    <source>
        <dbReference type="Proteomes" id="UP000786811"/>
    </source>
</evidence>
<feature type="domain" description="Helix-turn-helix" evidence="2">
    <location>
        <begin position="23"/>
        <end position="80"/>
    </location>
</feature>
<name>A0A8J2H8R9_COTCN</name>
<reference evidence="3" key="1">
    <citation type="submission" date="2021-04" db="EMBL/GenBank/DDBJ databases">
        <authorList>
            <person name="Chebbi M.A.C M."/>
        </authorList>
    </citation>
    <scope>NUCLEOTIDE SEQUENCE</scope>
</reference>
<keyword evidence="4" id="KW-1185">Reference proteome</keyword>
<keyword evidence="1" id="KW-0472">Membrane</keyword>
<keyword evidence="1" id="KW-1133">Transmembrane helix</keyword>
<comment type="caution">
    <text evidence="3">The sequence shown here is derived from an EMBL/GenBank/DDBJ whole genome shotgun (WGS) entry which is preliminary data.</text>
</comment>
<protein>
    <recommendedName>
        <fullName evidence="2">Helix-turn-helix domain-containing protein</fullName>
    </recommendedName>
</protein>
<proteinExistence type="predicted"/>
<dbReference type="EMBL" id="CAJNRD030001118">
    <property type="protein sequence ID" value="CAG5083581.1"/>
    <property type="molecule type" value="Genomic_DNA"/>
</dbReference>
<evidence type="ECO:0000259" key="2">
    <source>
        <dbReference type="Pfam" id="PF26215"/>
    </source>
</evidence>
<accession>A0A8J2H8R9</accession>
<evidence type="ECO:0000256" key="1">
    <source>
        <dbReference type="SAM" id="Phobius"/>
    </source>
</evidence>
<feature type="transmembrane region" description="Helical" evidence="1">
    <location>
        <begin position="263"/>
        <end position="280"/>
    </location>
</feature>
<feature type="non-terminal residue" evidence="3">
    <location>
        <position position="363"/>
    </location>
</feature>
<sequence>KTIFCPGIFCRGIKTLDTFGERRVLNLKSNHPLSQKLGVAQGFFNRAIRLSHVNMVAVSTGKVKHLLMNNNYPSSLLRKCEKITNDRINSNLRIEAGLKGWSFCKLPYIKGLSPRIGCLFRQTNCKLFDAAHILDYESHFLKRNISEMFFIKVFDCVNFRSDTQGLSSSYRRIKSSPLEKKTVPLPMHSVAGGEFGGTEEELVDVPVAGFVGLAEIPLRWCGEHWAPRGCSRSRASSTRLQSVLSPWRTTENLRLSGEPAPSLGAGCLATAAAVAVYFLISDASASCARCYCCWSWGSPALWVQCLWVLMIFRVLMMTVMLLACRRFRRYNRCLVPSERCATSGTAGKHQTCLLKLTLLTESN</sequence>
<keyword evidence="1" id="KW-0812">Transmembrane</keyword>
<gene>
    <name evidence="3" type="ORF">HICCMSTLAB_LOCUS3878</name>
</gene>
<evidence type="ECO:0000313" key="3">
    <source>
        <dbReference type="EMBL" id="CAG5083581.1"/>
    </source>
</evidence>
<dbReference type="Proteomes" id="UP000786811">
    <property type="component" value="Unassembled WGS sequence"/>
</dbReference>
<dbReference type="InterPro" id="IPR058912">
    <property type="entry name" value="HTH_animal"/>
</dbReference>
<feature type="non-terminal residue" evidence="3">
    <location>
        <position position="1"/>
    </location>
</feature>
<dbReference type="AlphaFoldDB" id="A0A8J2H8R9"/>
<organism evidence="3 4">
    <name type="scientific">Cotesia congregata</name>
    <name type="common">Parasitoid wasp</name>
    <name type="synonym">Apanteles congregatus</name>
    <dbReference type="NCBI Taxonomy" id="51543"/>
    <lineage>
        <taxon>Eukaryota</taxon>
        <taxon>Metazoa</taxon>
        <taxon>Ecdysozoa</taxon>
        <taxon>Arthropoda</taxon>
        <taxon>Hexapoda</taxon>
        <taxon>Insecta</taxon>
        <taxon>Pterygota</taxon>
        <taxon>Neoptera</taxon>
        <taxon>Endopterygota</taxon>
        <taxon>Hymenoptera</taxon>
        <taxon>Apocrita</taxon>
        <taxon>Ichneumonoidea</taxon>
        <taxon>Braconidae</taxon>
        <taxon>Microgastrinae</taxon>
        <taxon>Cotesia</taxon>
    </lineage>
</organism>